<keyword evidence="1" id="KW-1133">Transmembrane helix</keyword>
<keyword evidence="1" id="KW-0472">Membrane</keyword>
<reference evidence="2 3" key="1">
    <citation type="journal article" date="2016" name="Nat. Commun.">
        <title>Thousands of microbial genomes shed light on interconnected biogeochemical processes in an aquifer system.</title>
        <authorList>
            <person name="Anantharaman K."/>
            <person name="Brown C.T."/>
            <person name="Hug L.A."/>
            <person name="Sharon I."/>
            <person name="Castelle C.J."/>
            <person name="Probst A.J."/>
            <person name="Thomas B.C."/>
            <person name="Singh A."/>
            <person name="Wilkins M.J."/>
            <person name="Karaoz U."/>
            <person name="Brodie E.L."/>
            <person name="Williams K.H."/>
            <person name="Hubbard S.S."/>
            <person name="Banfield J.F."/>
        </authorList>
    </citation>
    <scope>NUCLEOTIDE SEQUENCE [LARGE SCALE GENOMIC DNA]</scope>
</reference>
<dbReference type="EMBL" id="MGGE01000007">
    <property type="protein sequence ID" value="OGM21754.1"/>
    <property type="molecule type" value="Genomic_DNA"/>
</dbReference>
<dbReference type="Pfam" id="PF05137">
    <property type="entry name" value="PilN"/>
    <property type="match status" value="1"/>
</dbReference>
<protein>
    <submittedName>
        <fullName evidence="2">Uncharacterized protein</fullName>
    </submittedName>
</protein>
<dbReference type="Proteomes" id="UP000178419">
    <property type="component" value="Unassembled WGS sequence"/>
</dbReference>
<dbReference type="PANTHER" id="PTHR40278">
    <property type="entry name" value="DNA UTILIZATION PROTEIN HOFN"/>
    <property type="match status" value="1"/>
</dbReference>
<comment type="caution">
    <text evidence="2">The sequence shown here is derived from an EMBL/GenBank/DDBJ whole genome shotgun (WGS) entry which is preliminary data.</text>
</comment>
<gene>
    <name evidence="2" type="ORF">A2714_02665</name>
</gene>
<dbReference type="InterPro" id="IPR007813">
    <property type="entry name" value="PilN"/>
</dbReference>
<evidence type="ECO:0000256" key="1">
    <source>
        <dbReference type="SAM" id="Phobius"/>
    </source>
</evidence>
<dbReference type="AlphaFoldDB" id="A0A1F7Y363"/>
<proteinExistence type="predicted"/>
<keyword evidence="1" id="KW-0812">Transmembrane</keyword>
<accession>A0A1F7Y363</accession>
<sequence length="186" mass="20802">MSARKQEKINLLPQKGFEATTTGRLLAWVLSTFRIIVIVTEIIVMIAFLSRFWLDAQNADLNEEIEEKKAVLMASANQEKEFRDTQKRLSIFSNTVSLQGTAPNALQKIVSYLPDDLFLTQVTFDKSAFNIEGATPSEQSIQQFVVNLNASGSFSEVFLQSIQSETKDSNLLIFKISATLTKSEGK</sequence>
<name>A0A1F7Y363_9BACT</name>
<evidence type="ECO:0000313" key="2">
    <source>
        <dbReference type="EMBL" id="OGM21754.1"/>
    </source>
</evidence>
<evidence type="ECO:0000313" key="3">
    <source>
        <dbReference type="Proteomes" id="UP000178419"/>
    </source>
</evidence>
<dbReference type="PANTHER" id="PTHR40278:SF1">
    <property type="entry name" value="DNA UTILIZATION PROTEIN HOFN"/>
    <property type="match status" value="1"/>
</dbReference>
<organism evidence="2 3">
    <name type="scientific">Candidatus Woesebacteria bacterium RIFCSPHIGHO2_01_FULL_38_9</name>
    <dbReference type="NCBI Taxonomy" id="1802492"/>
    <lineage>
        <taxon>Bacteria</taxon>
        <taxon>Candidatus Woeseibacteriota</taxon>
    </lineage>
</organism>
<dbReference type="InterPro" id="IPR052534">
    <property type="entry name" value="Extracell_DNA_Util/SecSys_Comp"/>
</dbReference>
<feature type="transmembrane region" description="Helical" evidence="1">
    <location>
        <begin position="25"/>
        <end position="49"/>
    </location>
</feature>